<feature type="region of interest" description="Disordered" evidence="1">
    <location>
        <begin position="138"/>
        <end position="166"/>
    </location>
</feature>
<evidence type="ECO:0000313" key="2">
    <source>
        <dbReference type="EMBL" id="KRG99720.1"/>
    </source>
</evidence>
<gene>
    <name evidence="2" type="ORF">GLYMA_18G166100</name>
</gene>
<feature type="region of interest" description="Disordered" evidence="1">
    <location>
        <begin position="1"/>
        <end position="82"/>
    </location>
</feature>
<dbReference type="EnsemblPlants" id="KRG99720">
    <property type="protein sequence ID" value="KRG99720"/>
    <property type="gene ID" value="GLYMA_18G166100"/>
</dbReference>
<dbReference type="PANTHER" id="PTHR46249">
    <property type="entry name" value="CCHC-TYPE DOMAIN-CONTAINING PROTEIN-RELATED"/>
    <property type="match status" value="1"/>
</dbReference>
<reference evidence="2 3" key="1">
    <citation type="journal article" date="2010" name="Nature">
        <title>Genome sequence of the palaeopolyploid soybean.</title>
        <authorList>
            <person name="Schmutz J."/>
            <person name="Cannon S.B."/>
            <person name="Schlueter J."/>
            <person name="Ma J."/>
            <person name="Mitros T."/>
            <person name="Nelson W."/>
            <person name="Hyten D.L."/>
            <person name="Song Q."/>
            <person name="Thelen J.J."/>
            <person name="Cheng J."/>
            <person name="Xu D."/>
            <person name="Hellsten U."/>
            <person name="May G.D."/>
            <person name="Yu Y."/>
            <person name="Sakurai T."/>
            <person name="Umezawa T."/>
            <person name="Bhattacharyya M.K."/>
            <person name="Sandhu D."/>
            <person name="Valliyodan B."/>
            <person name="Lindquist E."/>
            <person name="Peto M."/>
            <person name="Grant D."/>
            <person name="Shu S."/>
            <person name="Goodstein D."/>
            <person name="Barry K."/>
            <person name="Futrell-Griggs M."/>
            <person name="Abernathy B."/>
            <person name="Du J."/>
            <person name="Tian Z."/>
            <person name="Zhu L."/>
            <person name="Gill N."/>
            <person name="Joshi T."/>
            <person name="Libault M."/>
            <person name="Sethuraman A."/>
            <person name="Zhang X.-C."/>
            <person name="Shinozaki K."/>
            <person name="Nguyen H.T."/>
            <person name="Wing R.A."/>
            <person name="Cregan P."/>
            <person name="Specht J."/>
            <person name="Grimwood J."/>
            <person name="Rokhsar D."/>
            <person name="Stacey G."/>
            <person name="Shoemaker R.C."/>
            <person name="Jackson S.A."/>
        </authorList>
    </citation>
    <scope>NUCLEOTIDE SEQUENCE</scope>
    <source>
        <strain evidence="3">cv. Williams 82</strain>
        <tissue evidence="2">Callus</tissue>
    </source>
</reference>
<reference evidence="2" key="3">
    <citation type="submission" date="2018-07" db="EMBL/GenBank/DDBJ databases">
        <title>WGS assembly of Glycine max.</title>
        <authorList>
            <person name="Schmutz J."/>
            <person name="Cannon S."/>
            <person name="Schlueter J."/>
            <person name="Ma J."/>
            <person name="Mitros T."/>
            <person name="Nelson W."/>
            <person name="Hyten D."/>
            <person name="Song Q."/>
            <person name="Thelen J."/>
            <person name="Cheng J."/>
            <person name="Xu D."/>
            <person name="Hellsten U."/>
            <person name="May G."/>
            <person name="Yu Y."/>
            <person name="Sakurai T."/>
            <person name="Umezawa T."/>
            <person name="Bhattacharyya M."/>
            <person name="Sandhu D."/>
            <person name="Valliyodan B."/>
            <person name="Lindquist E."/>
            <person name="Peto M."/>
            <person name="Grant D."/>
            <person name="Shu S."/>
            <person name="Goodstein D."/>
            <person name="Barry K."/>
            <person name="Futrell-Griggs M."/>
            <person name="Abernathy B."/>
            <person name="Du J."/>
            <person name="Tian Z."/>
            <person name="Zhu L."/>
            <person name="Gill N."/>
            <person name="Joshi T."/>
            <person name="Libault M."/>
            <person name="Sethuraman A."/>
            <person name="Zhang X."/>
            <person name="Shinozaki K."/>
            <person name="Nguyen H."/>
            <person name="Wing R."/>
            <person name="Cregan P."/>
            <person name="Specht J."/>
            <person name="Grimwood J."/>
            <person name="Rokhsar D."/>
            <person name="Stacey G."/>
            <person name="Shoemaker R."/>
            <person name="Jackson S."/>
        </authorList>
    </citation>
    <scope>NUCLEOTIDE SEQUENCE</scope>
    <source>
        <tissue evidence="2">Callus</tissue>
    </source>
</reference>
<reference evidence="3" key="2">
    <citation type="submission" date="2018-02" db="UniProtKB">
        <authorList>
            <consortium name="EnsemblPlants"/>
        </authorList>
    </citation>
    <scope>IDENTIFICATION</scope>
    <source>
        <strain evidence="3">Williams 82</strain>
    </source>
</reference>
<evidence type="ECO:0000313" key="3">
    <source>
        <dbReference type="EnsemblPlants" id="KRG99720"/>
    </source>
</evidence>
<feature type="compositionally biased region" description="Low complexity" evidence="1">
    <location>
        <begin position="1"/>
        <end position="40"/>
    </location>
</feature>
<organism evidence="2">
    <name type="scientific">Glycine max</name>
    <name type="common">Soybean</name>
    <name type="synonym">Glycine hispida</name>
    <dbReference type="NCBI Taxonomy" id="3847"/>
    <lineage>
        <taxon>Eukaryota</taxon>
        <taxon>Viridiplantae</taxon>
        <taxon>Streptophyta</taxon>
        <taxon>Embryophyta</taxon>
        <taxon>Tracheophyta</taxon>
        <taxon>Spermatophyta</taxon>
        <taxon>Magnoliopsida</taxon>
        <taxon>eudicotyledons</taxon>
        <taxon>Gunneridae</taxon>
        <taxon>Pentapetalae</taxon>
        <taxon>rosids</taxon>
        <taxon>fabids</taxon>
        <taxon>Fabales</taxon>
        <taxon>Fabaceae</taxon>
        <taxon>Papilionoideae</taxon>
        <taxon>50 kb inversion clade</taxon>
        <taxon>NPAAA clade</taxon>
        <taxon>indigoferoid/millettioid clade</taxon>
        <taxon>Phaseoleae</taxon>
        <taxon>Glycine</taxon>
        <taxon>Glycine subgen. Soja</taxon>
    </lineage>
</organism>
<evidence type="ECO:0000256" key="1">
    <source>
        <dbReference type="SAM" id="MobiDB-lite"/>
    </source>
</evidence>
<keyword evidence="4" id="KW-1185">Reference proteome</keyword>
<accession>A0A0R0FAV9</accession>
<dbReference type="PANTHER" id="PTHR46249:SF31">
    <property type="entry name" value="AMINOTRANSFERASE-LIKE PLANT MOBILE DOMAIN-CONTAINING PROTEIN"/>
    <property type="match status" value="1"/>
</dbReference>
<name>A0A0R0FAV9_SOYBN</name>
<proteinExistence type="predicted"/>
<dbReference type="Proteomes" id="UP000008827">
    <property type="component" value="Chromosome 18"/>
</dbReference>
<dbReference type="Gramene" id="KRG99720">
    <property type="protein sequence ID" value="KRG99720"/>
    <property type="gene ID" value="GLYMA_18G166100"/>
</dbReference>
<feature type="compositionally biased region" description="Polar residues" evidence="1">
    <location>
        <begin position="41"/>
        <end position="79"/>
    </location>
</feature>
<feature type="region of interest" description="Disordered" evidence="1">
    <location>
        <begin position="417"/>
        <end position="455"/>
    </location>
</feature>
<dbReference type="SMR" id="A0A0R0FAV9"/>
<dbReference type="InParanoid" id="A0A0R0FAV9"/>
<dbReference type="AlphaFoldDB" id="A0A0R0FAV9"/>
<dbReference type="EMBL" id="CM000851">
    <property type="protein sequence ID" value="KRG99720.1"/>
    <property type="molecule type" value="Genomic_DNA"/>
</dbReference>
<evidence type="ECO:0000313" key="4">
    <source>
        <dbReference type="Proteomes" id="UP000008827"/>
    </source>
</evidence>
<feature type="compositionally biased region" description="Basic and acidic residues" evidence="1">
    <location>
        <begin position="424"/>
        <end position="438"/>
    </location>
</feature>
<protein>
    <submittedName>
        <fullName evidence="2 3">Uncharacterized protein</fullName>
    </submittedName>
</protein>
<sequence length="455" mass="52237">MSPKASGTSLRGGRSTGNGFRLALPKPTIKKSSSTTSWSPNQAGSSTQKPKIEGSSTQIISIKPESSAQESPKPSTSKQTKADYAFPIETLQALQEISITKLPKKTWVDVTSESDEDSEIDLQTMIQKTKNFKTIVNSKGKQTMSQPQTPPPKQTNNKNPFKATTKVSPPEFHFKPTVINKTRTFYEFVLINSNSVSIKYFKDPKDQSLNTHSTIQILKVMQPRHFGPNLNQAKKFSVPFDPIVFWHQNIKFKHSWLIYFKTNTVYNFPNWFLQWWDFFGSIPKIFPEQVQQGYAQFNKLYNFQESQIPADRKYFSSFALSWIFSWQCRYNKTEESKNFLSLQTHAFVKWWTQFDVSKVEPEQVKLWFIAHLEPLKAADPETSSLLNQKSQIATFLASSRSKESLAKNLKEVLQLLQQEEDEGSSSKKEETNSSKEDDPFYQNENDYFGISLNDD</sequence>